<evidence type="ECO:0000256" key="1">
    <source>
        <dbReference type="ARBA" id="ARBA00004651"/>
    </source>
</evidence>
<evidence type="ECO:0000256" key="4">
    <source>
        <dbReference type="ARBA" id="ARBA00022692"/>
    </source>
</evidence>
<evidence type="ECO:0000256" key="2">
    <source>
        <dbReference type="ARBA" id="ARBA00005675"/>
    </source>
</evidence>
<evidence type="ECO:0000313" key="12">
    <source>
        <dbReference type="EMBL" id="ABK99179.1"/>
    </source>
</evidence>
<sequence>MKIQALAHDEVFSSLLSSPRGLDDGDVARRLAEYGPNEIRQLHVRSMLSRLTAHFTHFLALLLWFAAGLCFLSEYLHPGEGLLRLGVAILAIILINALFSFIQEYRTEKAIEELRKLLPFRIAVLRNGVETEVDAGEIVPGDLVLLREGDKVPADGRVVLSNRLTVNNAPLTGESDSRLLSDAPWEGDVAESHNLVFAGTLVVGGGGQVVVYATGMATEFGKIAHITGGVVQEVSPLQVEILRVTRIVAAIAVACGACFFVMGELFGRGFWNNFLFAIGIIIALVPEGLLPTVTLSLAMASRRMARRNALVKSLNAVEALGSVDMICTDKTGTLTQNLMTVKSLWSPDDGAMACTVALFCNNATPSSDGVRGDPTETALYRYAAERVRLDAERLDEAPFDADRKRMATVNRIDGRLLVLVKGAAETVLPLCGRIPREGGIVALDCALTTELEGRHRAMAGQGLRMMALAYRELDQLPSQEIPEQGLVFAGFMGLEDPPRPEVASALRQCRSAGIRVIMITGDAGPTAAAIAREIGLLEGEPVIIQGKECATMPDSQLRRELKQDNLIFARMSPQNKIHVVSLLMEEGHRVAVTGDGVNDASALKKAHVGVAMGLSGTSVAREAADIVLLDDNFASIVHAIEEGRTVFQNIRNFITYIFASNIPELIPYIAYILFGIPLPLTIMQILAVDLGTDMFPALALGSESPPPDIMRRPPRPKAERLLTGGVLTRAYLFLGLLEALACMGGYFYVMQGGGWEWPQTLAPSSTLYLRATTACLAGIIATQVANVFTCRSPHLSIVTLGFLSNRLLLVGIALELALALLIIYTPGGNAIFGCAPLGPDVWLLLLPFALLLLGADEVRKLVHKRLSGSASVGRDSAVG</sequence>
<dbReference type="SFLD" id="SFLDS00003">
    <property type="entry name" value="Haloacid_Dehalogenase"/>
    <property type="match status" value="1"/>
</dbReference>
<reference evidence="12 13" key="1">
    <citation type="submission" date="2006-10" db="EMBL/GenBank/DDBJ databases">
        <title>Complete sequence of chromosome of Pelobacter propionicus DSM 2379.</title>
        <authorList>
            <consortium name="US DOE Joint Genome Institute"/>
            <person name="Copeland A."/>
            <person name="Lucas S."/>
            <person name="Lapidus A."/>
            <person name="Barry K."/>
            <person name="Detter J.C."/>
            <person name="Glavina del Rio T."/>
            <person name="Hammon N."/>
            <person name="Israni S."/>
            <person name="Dalin E."/>
            <person name="Tice H."/>
            <person name="Pitluck S."/>
            <person name="Saunders E."/>
            <person name="Brettin T."/>
            <person name="Bruce D."/>
            <person name="Han C."/>
            <person name="Tapia R."/>
            <person name="Schmutz J."/>
            <person name="Larimer F."/>
            <person name="Land M."/>
            <person name="Hauser L."/>
            <person name="Kyrpides N."/>
            <person name="Kim E."/>
            <person name="Lovley D."/>
            <person name="Richardson P."/>
        </authorList>
    </citation>
    <scope>NUCLEOTIDE SEQUENCE [LARGE SCALE GENOMIC DNA]</scope>
    <source>
        <strain evidence="13">DSM 2379 / NBRC 103807 / OttBd1</strain>
    </source>
</reference>
<dbReference type="GO" id="GO:0005524">
    <property type="term" value="F:ATP binding"/>
    <property type="evidence" value="ECO:0007669"/>
    <property type="project" value="UniProtKB-KW"/>
</dbReference>
<dbReference type="Pfam" id="PF00690">
    <property type="entry name" value="Cation_ATPase_N"/>
    <property type="match status" value="1"/>
</dbReference>
<dbReference type="SUPFAM" id="SSF81653">
    <property type="entry name" value="Calcium ATPase, transduction domain A"/>
    <property type="match status" value="1"/>
</dbReference>
<dbReference type="PROSITE" id="PS00154">
    <property type="entry name" value="ATPASE_E1_E2"/>
    <property type="match status" value="1"/>
</dbReference>
<feature type="transmembrane region" description="Helical" evidence="10">
    <location>
        <begin position="830"/>
        <end position="855"/>
    </location>
</feature>
<dbReference type="SUPFAM" id="SSF56784">
    <property type="entry name" value="HAD-like"/>
    <property type="match status" value="1"/>
</dbReference>
<dbReference type="Proteomes" id="UP000006732">
    <property type="component" value="Chromosome"/>
</dbReference>
<keyword evidence="7" id="KW-1278">Translocase</keyword>
<dbReference type="Gene3D" id="3.40.50.1000">
    <property type="entry name" value="HAD superfamily/HAD-like"/>
    <property type="match status" value="1"/>
</dbReference>
<dbReference type="KEGG" id="ppd:Ppro_1564"/>
<keyword evidence="9 10" id="KW-0472">Membrane</keyword>
<dbReference type="AlphaFoldDB" id="A1APA9"/>
<dbReference type="SUPFAM" id="SSF81665">
    <property type="entry name" value="Calcium ATPase, transmembrane domain M"/>
    <property type="match status" value="1"/>
</dbReference>
<feature type="transmembrane region" description="Helical" evidence="10">
    <location>
        <begin position="767"/>
        <end position="788"/>
    </location>
</feature>
<proteinExistence type="inferred from homology"/>
<comment type="similarity">
    <text evidence="2">Belongs to the cation transport ATPase (P-type) (TC 3.A.3) family. Type IIA subfamily.</text>
</comment>
<dbReference type="Pfam" id="PF00122">
    <property type="entry name" value="E1-E2_ATPase"/>
    <property type="match status" value="1"/>
</dbReference>
<dbReference type="PANTHER" id="PTHR43294">
    <property type="entry name" value="SODIUM/POTASSIUM-TRANSPORTING ATPASE SUBUNIT ALPHA"/>
    <property type="match status" value="1"/>
</dbReference>
<gene>
    <name evidence="12" type="ordered locus">Ppro_1564</name>
</gene>
<feature type="domain" description="Cation-transporting P-type ATPase N-terminal" evidence="11">
    <location>
        <begin position="2"/>
        <end position="75"/>
    </location>
</feature>
<dbReference type="InterPro" id="IPR004014">
    <property type="entry name" value="ATPase_P-typ_cation-transptr_N"/>
</dbReference>
<evidence type="ECO:0000256" key="7">
    <source>
        <dbReference type="ARBA" id="ARBA00022967"/>
    </source>
</evidence>
<dbReference type="PRINTS" id="PR00121">
    <property type="entry name" value="NAKATPASE"/>
</dbReference>
<dbReference type="EMBL" id="CP000482">
    <property type="protein sequence ID" value="ABK99179.1"/>
    <property type="molecule type" value="Genomic_DNA"/>
</dbReference>
<feature type="transmembrane region" description="Helical" evidence="10">
    <location>
        <begin position="274"/>
        <end position="298"/>
    </location>
</feature>
<keyword evidence="5" id="KW-0547">Nucleotide-binding</keyword>
<dbReference type="NCBIfam" id="TIGR01494">
    <property type="entry name" value="ATPase_P-type"/>
    <property type="match status" value="2"/>
</dbReference>
<dbReference type="InterPro" id="IPR001757">
    <property type="entry name" value="P_typ_ATPase"/>
</dbReference>
<feature type="transmembrane region" description="Helical" evidence="10">
    <location>
        <begin position="680"/>
        <end position="700"/>
    </location>
</feature>
<keyword evidence="13" id="KW-1185">Reference proteome</keyword>
<dbReference type="SMART" id="SM00831">
    <property type="entry name" value="Cation_ATPase_N"/>
    <property type="match status" value="1"/>
</dbReference>
<dbReference type="STRING" id="338966.Ppro_1564"/>
<dbReference type="Gene3D" id="3.40.1110.10">
    <property type="entry name" value="Calcium-transporting ATPase, cytoplasmic domain N"/>
    <property type="match status" value="1"/>
</dbReference>
<dbReference type="InterPro" id="IPR023298">
    <property type="entry name" value="ATPase_P-typ_TM_dom_sf"/>
</dbReference>
<evidence type="ECO:0000256" key="5">
    <source>
        <dbReference type="ARBA" id="ARBA00022741"/>
    </source>
</evidence>
<dbReference type="Gene3D" id="2.70.150.10">
    <property type="entry name" value="Calcium-transporting ATPase, cytoplasmic transduction domain A"/>
    <property type="match status" value="1"/>
</dbReference>
<dbReference type="Pfam" id="PF13246">
    <property type="entry name" value="Cation_ATPase"/>
    <property type="match status" value="1"/>
</dbReference>
<dbReference type="SFLD" id="SFLDG00002">
    <property type="entry name" value="C1.7:_P-type_atpase_like"/>
    <property type="match status" value="1"/>
</dbReference>
<feature type="transmembrane region" description="Helical" evidence="10">
    <location>
        <begin position="800"/>
        <end position="824"/>
    </location>
</feature>
<keyword evidence="3" id="KW-1003">Cell membrane</keyword>
<evidence type="ECO:0000256" key="8">
    <source>
        <dbReference type="ARBA" id="ARBA00022989"/>
    </source>
</evidence>
<dbReference type="PRINTS" id="PR00119">
    <property type="entry name" value="CATATPASE"/>
</dbReference>
<feature type="transmembrane region" description="Helical" evidence="10">
    <location>
        <begin position="721"/>
        <end position="747"/>
    </location>
</feature>
<accession>A1APA9</accession>
<protein>
    <submittedName>
        <fullName evidence="12">ATPase, P-type (Transporting), HAD superfamily, subfamily IC</fullName>
    </submittedName>
</protein>
<evidence type="ECO:0000313" key="13">
    <source>
        <dbReference type="Proteomes" id="UP000006732"/>
    </source>
</evidence>
<dbReference type="PANTHER" id="PTHR43294:SF21">
    <property type="entry name" value="CATION TRANSPORTING ATPASE"/>
    <property type="match status" value="1"/>
</dbReference>
<dbReference type="InterPro" id="IPR023214">
    <property type="entry name" value="HAD_sf"/>
</dbReference>
<dbReference type="Gene3D" id="1.20.1110.10">
    <property type="entry name" value="Calcium-transporting ATPase, transmembrane domain"/>
    <property type="match status" value="1"/>
</dbReference>
<dbReference type="InterPro" id="IPR050510">
    <property type="entry name" value="Cation_transp_ATPase_P-type"/>
</dbReference>
<evidence type="ECO:0000256" key="3">
    <source>
        <dbReference type="ARBA" id="ARBA00022475"/>
    </source>
</evidence>
<dbReference type="GO" id="GO:0016887">
    <property type="term" value="F:ATP hydrolysis activity"/>
    <property type="evidence" value="ECO:0007669"/>
    <property type="project" value="InterPro"/>
</dbReference>
<feature type="transmembrane region" description="Helical" evidence="10">
    <location>
        <begin position="82"/>
        <end position="102"/>
    </location>
</feature>
<feature type="transmembrane region" description="Helical" evidence="10">
    <location>
        <begin position="55"/>
        <end position="76"/>
    </location>
</feature>
<dbReference type="Pfam" id="PF00689">
    <property type="entry name" value="Cation_ATPase_C"/>
    <property type="match status" value="1"/>
</dbReference>
<dbReference type="RefSeq" id="WP_011735469.1">
    <property type="nucleotide sequence ID" value="NC_008609.1"/>
</dbReference>
<keyword evidence="8 10" id="KW-1133">Transmembrane helix</keyword>
<dbReference type="InterPro" id="IPR018303">
    <property type="entry name" value="ATPase_P-typ_P_site"/>
</dbReference>
<keyword evidence="4 10" id="KW-0812">Transmembrane</keyword>
<dbReference type="InterPro" id="IPR006068">
    <property type="entry name" value="ATPase_P-typ_cation-transptr_C"/>
</dbReference>
<dbReference type="InterPro" id="IPR044492">
    <property type="entry name" value="P_typ_ATPase_HD_dom"/>
</dbReference>
<dbReference type="GO" id="GO:0005886">
    <property type="term" value="C:plasma membrane"/>
    <property type="evidence" value="ECO:0007669"/>
    <property type="project" value="UniProtKB-SubCell"/>
</dbReference>
<feature type="transmembrane region" description="Helical" evidence="10">
    <location>
        <begin position="653"/>
        <end position="674"/>
    </location>
</feature>
<dbReference type="InterPro" id="IPR036412">
    <property type="entry name" value="HAD-like_sf"/>
</dbReference>
<feature type="transmembrane region" description="Helical" evidence="10">
    <location>
        <begin position="244"/>
        <end position="262"/>
    </location>
</feature>
<dbReference type="InterPro" id="IPR059000">
    <property type="entry name" value="ATPase_P-type_domA"/>
</dbReference>
<name>A1APA9_PELPD</name>
<keyword evidence="6" id="KW-0067">ATP-binding</keyword>
<organism evidence="12 13">
    <name type="scientific">Pelobacter propionicus (strain DSM 2379 / NBRC 103807 / OttBd1)</name>
    <dbReference type="NCBI Taxonomy" id="338966"/>
    <lineage>
        <taxon>Bacteria</taxon>
        <taxon>Pseudomonadati</taxon>
        <taxon>Thermodesulfobacteriota</taxon>
        <taxon>Desulfuromonadia</taxon>
        <taxon>Desulfuromonadales</taxon>
        <taxon>Desulfuromonadaceae</taxon>
        <taxon>Pelobacter</taxon>
    </lineage>
</organism>
<dbReference type="InterPro" id="IPR008250">
    <property type="entry name" value="ATPase_P-typ_transduc_dom_A_sf"/>
</dbReference>
<dbReference type="HOGENOM" id="CLU_002360_3_3_7"/>
<dbReference type="OrthoDB" id="9759222at2"/>
<dbReference type="SFLD" id="SFLDF00027">
    <property type="entry name" value="p-type_atpase"/>
    <property type="match status" value="1"/>
</dbReference>
<dbReference type="eggNOG" id="COG0474">
    <property type="taxonomic scope" value="Bacteria"/>
</dbReference>
<evidence type="ECO:0000256" key="6">
    <source>
        <dbReference type="ARBA" id="ARBA00022840"/>
    </source>
</evidence>
<comment type="subcellular location">
    <subcellularLocation>
        <location evidence="1">Cell membrane</location>
        <topology evidence="1">Multi-pass membrane protein</topology>
    </subcellularLocation>
</comment>
<evidence type="ECO:0000259" key="11">
    <source>
        <dbReference type="SMART" id="SM00831"/>
    </source>
</evidence>
<dbReference type="InterPro" id="IPR023299">
    <property type="entry name" value="ATPase_P-typ_cyto_dom_N"/>
</dbReference>
<evidence type="ECO:0000256" key="10">
    <source>
        <dbReference type="SAM" id="Phobius"/>
    </source>
</evidence>
<evidence type="ECO:0000256" key="9">
    <source>
        <dbReference type="ARBA" id="ARBA00023136"/>
    </source>
</evidence>